<keyword evidence="3" id="KW-1185">Reference proteome</keyword>
<feature type="domain" description="SnoaL-like" evidence="1">
    <location>
        <begin position="54"/>
        <end position="174"/>
    </location>
</feature>
<comment type="caution">
    <text evidence="2">The sequence shown here is derived from an EMBL/GenBank/DDBJ whole genome shotgun (WGS) entry which is preliminary data.</text>
</comment>
<dbReference type="InterPro" id="IPR037401">
    <property type="entry name" value="SnoaL-like"/>
</dbReference>
<accession>A0A9W6FU11</accession>
<protein>
    <recommendedName>
        <fullName evidence="1">SnoaL-like domain-containing protein</fullName>
    </recommendedName>
</protein>
<name>A0A9W6FU11_9BACT</name>
<dbReference type="Proteomes" id="UP001144372">
    <property type="component" value="Unassembled WGS sequence"/>
</dbReference>
<dbReference type="Gene3D" id="3.10.450.50">
    <property type="match status" value="1"/>
</dbReference>
<evidence type="ECO:0000259" key="1">
    <source>
        <dbReference type="Pfam" id="PF13474"/>
    </source>
</evidence>
<evidence type="ECO:0000313" key="3">
    <source>
        <dbReference type="Proteomes" id="UP001144372"/>
    </source>
</evidence>
<dbReference type="EMBL" id="BSDR01000001">
    <property type="protein sequence ID" value="GLI34869.1"/>
    <property type="molecule type" value="Genomic_DNA"/>
</dbReference>
<reference evidence="2" key="1">
    <citation type="submission" date="2022-12" db="EMBL/GenBank/DDBJ databases">
        <title>Reference genome sequencing for broad-spectrum identification of bacterial and archaeal isolates by mass spectrometry.</title>
        <authorList>
            <person name="Sekiguchi Y."/>
            <person name="Tourlousse D.M."/>
        </authorList>
    </citation>
    <scope>NUCLEOTIDE SEQUENCE</scope>
    <source>
        <strain evidence="2">ASRB1</strain>
    </source>
</reference>
<dbReference type="RefSeq" id="WP_281794316.1">
    <property type="nucleotide sequence ID" value="NZ_BSDR01000001.1"/>
</dbReference>
<gene>
    <name evidence="2" type="ORF">DAMNIGENAA_23020</name>
</gene>
<dbReference type="InterPro" id="IPR032710">
    <property type="entry name" value="NTF2-like_dom_sf"/>
</dbReference>
<evidence type="ECO:0000313" key="2">
    <source>
        <dbReference type="EMBL" id="GLI34869.1"/>
    </source>
</evidence>
<proteinExistence type="predicted"/>
<dbReference type="AlphaFoldDB" id="A0A9W6FU11"/>
<organism evidence="2 3">
    <name type="scientific">Desulforhabdus amnigena</name>
    <dbReference type="NCBI Taxonomy" id="40218"/>
    <lineage>
        <taxon>Bacteria</taxon>
        <taxon>Pseudomonadati</taxon>
        <taxon>Thermodesulfobacteriota</taxon>
        <taxon>Syntrophobacteria</taxon>
        <taxon>Syntrophobacterales</taxon>
        <taxon>Syntrophobacteraceae</taxon>
        <taxon>Desulforhabdus</taxon>
    </lineage>
</organism>
<dbReference type="SUPFAM" id="SSF54427">
    <property type="entry name" value="NTF2-like"/>
    <property type="match status" value="1"/>
</dbReference>
<sequence length="188" mass="21099">MTGKPDFDFRSSPTRKERKDYGLEKGLLFIVLVSFAMVSPCFARKPDTNANADVKALVMEHNKAFNAQDLKGVMETYAPGPNVVLMGTGPGEIYVGEEAIGGAYNQFFNRFDANTLNFKYDWIHAASRGNFAWFAATINMEGMVKNEKRERAFNMSGALERIKGKWRIVSMHFSRLGAEQQQGAEQPK</sequence>
<dbReference type="Pfam" id="PF13474">
    <property type="entry name" value="SnoaL_3"/>
    <property type="match status" value="1"/>
</dbReference>